<organism evidence="1">
    <name type="scientific">Prevotella sp. GTC17262</name>
    <dbReference type="NCBI Taxonomy" id="3236797"/>
    <lineage>
        <taxon>Bacteria</taxon>
        <taxon>Pseudomonadati</taxon>
        <taxon>Bacteroidota</taxon>
        <taxon>Bacteroidia</taxon>
        <taxon>Bacteroidales</taxon>
        <taxon>Prevotellaceae</taxon>
        <taxon>Prevotella</taxon>
    </lineage>
</organism>
<protein>
    <submittedName>
        <fullName evidence="1">Abi family protein</fullName>
    </submittedName>
</protein>
<sequence>METYHKLPLTFSEQVELLRERKLNIPDPARTERHLANISYYRLSAYMLPYKKIKDGCILDEFKEETTWNMVYDLYVFDRKLRLLVFDAIERLEIAVRTQIIYQLSHKYGSHWQDRADIFNPPKEVTLRNGSKITVDVYGGIQHHIKEQLHNNRAEVFIQHYRNKYDNPVNPPSWMSVEVMYFNHLSRICSGLKKRADVADIAAYFDLPPETFCSWLHSLNYVRNLCAHHARLWNREMNIIPERLKFSKHRQWIGNPQTVRRSRSYYTFCILNYFLQTANPTSNFKTRLKTLMDEYKELDIETSMGFPSNWKDEKIWE</sequence>
<proteinExistence type="predicted"/>
<evidence type="ECO:0000313" key="1">
    <source>
        <dbReference type="EMBL" id="BFO80395.1"/>
    </source>
</evidence>
<dbReference type="PIRSF" id="PIRSF034934">
    <property type="entry name" value="AbiF_AbiD"/>
    <property type="match status" value="1"/>
</dbReference>
<gene>
    <name evidence="1" type="ORF">GTC17262_05860</name>
</gene>
<dbReference type="EMBL" id="AP035789">
    <property type="protein sequence ID" value="BFO80395.1"/>
    <property type="molecule type" value="Genomic_DNA"/>
</dbReference>
<dbReference type="InterPro" id="IPR017034">
    <property type="entry name" value="Abi_system_AbiD/AbiF"/>
</dbReference>
<name>A0AB33JF49_9BACT</name>
<dbReference type="InterPro" id="IPR011664">
    <property type="entry name" value="Abi_system_AbiD/AbiF-like"/>
</dbReference>
<accession>A0AB33JF49</accession>
<dbReference type="Pfam" id="PF07751">
    <property type="entry name" value="Abi_2"/>
    <property type="match status" value="1"/>
</dbReference>
<reference evidence="1" key="1">
    <citation type="submission" date="2024-07" db="EMBL/GenBank/DDBJ databases">
        <title>Complete genome sequence of Prevotella sp. YM-2024 GTC17262.</title>
        <authorList>
            <person name="Hayashi M."/>
            <person name="Muto Y."/>
            <person name="Tanaka K."/>
            <person name="Niwa H."/>
        </authorList>
    </citation>
    <scope>NUCLEOTIDE SEQUENCE</scope>
    <source>
        <strain evidence="1">GTC17262</strain>
    </source>
</reference>
<dbReference type="AlphaFoldDB" id="A0AB33JF49"/>